<sequence length="154" mass="16419">MWRSTGVPRRAGDAAVEGFVTRAPLEVLTIPSAPPALLAPSKKPSAPVHPKPIPSGSPVPDWSAWWDHSRPLLPMKLHWGCLEPVAGLCVGPSIELTGLVHHESRFELEKRSQLDVGSDAVSWGLHGSLNGPGKLCALRRDTPTARVAVGLLAL</sequence>
<gene>
    <name evidence="1" type="ORF">EGYM00392_LOCUS30153</name>
</gene>
<dbReference type="AlphaFoldDB" id="A0A7S1NGV6"/>
<evidence type="ECO:0000313" key="1">
    <source>
        <dbReference type="EMBL" id="CAD9019039.1"/>
    </source>
</evidence>
<reference evidence="1" key="1">
    <citation type="submission" date="2021-01" db="EMBL/GenBank/DDBJ databases">
        <authorList>
            <person name="Corre E."/>
            <person name="Pelletier E."/>
            <person name="Niang G."/>
            <person name="Scheremetjew M."/>
            <person name="Finn R."/>
            <person name="Kale V."/>
            <person name="Holt S."/>
            <person name="Cochrane G."/>
            <person name="Meng A."/>
            <person name="Brown T."/>
            <person name="Cohen L."/>
        </authorList>
    </citation>
    <scope>NUCLEOTIDE SEQUENCE</scope>
    <source>
        <strain evidence="1">NIES-381</strain>
    </source>
</reference>
<name>A0A7S1NGV6_9EUGL</name>
<organism evidence="1">
    <name type="scientific">Eutreptiella gymnastica</name>
    <dbReference type="NCBI Taxonomy" id="73025"/>
    <lineage>
        <taxon>Eukaryota</taxon>
        <taxon>Discoba</taxon>
        <taxon>Euglenozoa</taxon>
        <taxon>Euglenida</taxon>
        <taxon>Spirocuta</taxon>
        <taxon>Euglenophyceae</taxon>
        <taxon>Eutreptiales</taxon>
        <taxon>Eutreptiaceae</taxon>
        <taxon>Eutreptiella</taxon>
    </lineage>
</organism>
<accession>A0A7S1NGV6</accession>
<protein>
    <submittedName>
        <fullName evidence="1">Uncharacterized protein</fullName>
    </submittedName>
</protein>
<proteinExistence type="predicted"/>
<dbReference type="EMBL" id="HBGA01080874">
    <property type="protein sequence ID" value="CAD9019039.1"/>
    <property type="molecule type" value="Transcribed_RNA"/>
</dbReference>